<accession>A0ABD3Q1W0</accession>
<protein>
    <submittedName>
        <fullName evidence="1">Uncharacterized protein</fullName>
    </submittedName>
</protein>
<organism evidence="1 2">
    <name type="scientific">Cyclotella atomus</name>
    <dbReference type="NCBI Taxonomy" id="382360"/>
    <lineage>
        <taxon>Eukaryota</taxon>
        <taxon>Sar</taxon>
        <taxon>Stramenopiles</taxon>
        <taxon>Ochrophyta</taxon>
        <taxon>Bacillariophyta</taxon>
        <taxon>Coscinodiscophyceae</taxon>
        <taxon>Thalassiosirophycidae</taxon>
        <taxon>Stephanodiscales</taxon>
        <taxon>Stephanodiscaceae</taxon>
        <taxon>Cyclotella</taxon>
    </lineage>
</organism>
<comment type="caution">
    <text evidence="1">The sequence shown here is derived from an EMBL/GenBank/DDBJ whole genome shotgun (WGS) entry which is preliminary data.</text>
</comment>
<evidence type="ECO:0000313" key="2">
    <source>
        <dbReference type="Proteomes" id="UP001530400"/>
    </source>
</evidence>
<dbReference type="EMBL" id="JALLPJ020000359">
    <property type="protein sequence ID" value="KAL3794365.1"/>
    <property type="molecule type" value="Genomic_DNA"/>
</dbReference>
<keyword evidence="2" id="KW-1185">Reference proteome</keyword>
<dbReference type="Proteomes" id="UP001530400">
    <property type="component" value="Unassembled WGS sequence"/>
</dbReference>
<evidence type="ECO:0000313" key="1">
    <source>
        <dbReference type="EMBL" id="KAL3794365.1"/>
    </source>
</evidence>
<name>A0ABD3Q1W0_9STRA</name>
<reference evidence="1 2" key="1">
    <citation type="submission" date="2024-10" db="EMBL/GenBank/DDBJ databases">
        <title>Updated reference genomes for cyclostephanoid diatoms.</title>
        <authorList>
            <person name="Roberts W.R."/>
            <person name="Alverson A.J."/>
        </authorList>
    </citation>
    <scope>NUCLEOTIDE SEQUENCE [LARGE SCALE GENOMIC DNA]</scope>
    <source>
        <strain evidence="1 2">AJA010-31</strain>
    </source>
</reference>
<proteinExistence type="predicted"/>
<dbReference type="AlphaFoldDB" id="A0ABD3Q1W0"/>
<gene>
    <name evidence="1" type="ORF">ACHAWO_007340</name>
</gene>
<sequence length="104" mass="11847">MARTPQEHEAILREKKSEGENQLYFHLQYHPDDPKACTIQELWTEYVSHSPGELPSAQMNNCWGNPCGLDKLVVAYSRPLNLRNKFSVRNIHGRGRPVSAFLAG</sequence>